<keyword evidence="3" id="KW-1003">Cell membrane</keyword>
<organism evidence="8 9">
    <name type="scientific">Lactococcus lactis subsp. lactis A12</name>
    <dbReference type="NCBI Taxonomy" id="1137134"/>
    <lineage>
        <taxon>Bacteria</taxon>
        <taxon>Bacillati</taxon>
        <taxon>Bacillota</taxon>
        <taxon>Bacilli</taxon>
        <taxon>Lactobacillales</taxon>
        <taxon>Streptococcaceae</taxon>
        <taxon>Lactococcus</taxon>
    </lineage>
</organism>
<comment type="similarity">
    <text evidence="2">Belongs to the UPF0324 family.</text>
</comment>
<evidence type="ECO:0000313" key="9">
    <source>
        <dbReference type="Proteomes" id="UP000015361"/>
    </source>
</evidence>
<comment type="subcellular location">
    <subcellularLocation>
        <location evidence="1">Cell membrane</location>
        <topology evidence="1">Multi-pass membrane protein</topology>
    </subcellularLocation>
</comment>
<keyword evidence="6 7" id="KW-0472">Membrane</keyword>
<dbReference type="Pfam" id="PF03601">
    <property type="entry name" value="Cons_hypoth698"/>
    <property type="match status" value="1"/>
</dbReference>
<dbReference type="AlphaFoldDB" id="S6F4P9"/>
<accession>S6F4P9</accession>
<evidence type="ECO:0000256" key="1">
    <source>
        <dbReference type="ARBA" id="ARBA00004651"/>
    </source>
</evidence>
<keyword evidence="5 7" id="KW-1133">Transmembrane helix</keyword>
<evidence type="ECO:0000313" key="8">
    <source>
        <dbReference type="EMBL" id="CDG03789.1"/>
    </source>
</evidence>
<evidence type="ECO:0000256" key="2">
    <source>
        <dbReference type="ARBA" id="ARBA00007977"/>
    </source>
</evidence>
<reference evidence="8 9" key="1">
    <citation type="journal article" date="2013" name="Appl. Environ. Microbiol.">
        <title>The Carbohydrate Metabolism Signature of Lactococcus lactis Strain A12 Reveals Its Sourdough Ecosystem Origin.</title>
        <authorList>
            <person name="Passerini D."/>
            <person name="Coddeville M."/>
            <person name="Le Bourgeois P."/>
            <person name="Loubiere P."/>
            <person name="Ritzenthaler P."/>
            <person name="Fontagne-Faucher C."/>
            <person name="Daveran-Mingot M.L."/>
            <person name="Cocaign-Bousquet M."/>
        </authorList>
    </citation>
    <scope>NUCLEOTIDE SEQUENCE [LARGE SCALE GENOMIC DNA]</scope>
    <source>
        <strain evidence="8 9">A12</strain>
    </source>
</reference>
<evidence type="ECO:0000256" key="7">
    <source>
        <dbReference type="SAM" id="Phobius"/>
    </source>
</evidence>
<evidence type="ECO:0000256" key="6">
    <source>
        <dbReference type="ARBA" id="ARBA00023136"/>
    </source>
</evidence>
<name>S6F4P9_LACLL</name>
<protein>
    <submittedName>
        <fullName evidence="8">UPF0324 membrane protein ydhF</fullName>
    </submittedName>
</protein>
<feature type="transmembrane region" description="Helical" evidence="7">
    <location>
        <begin position="21"/>
        <end position="38"/>
    </location>
</feature>
<dbReference type="InterPro" id="IPR018383">
    <property type="entry name" value="UPF0324_pro"/>
</dbReference>
<comment type="caution">
    <text evidence="8">The sequence shown here is derived from an EMBL/GenBank/DDBJ whole genome shotgun (WGS) entry which is preliminary data.</text>
</comment>
<dbReference type="EMBL" id="CBLU010000005">
    <property type="protein sequence ID" value="CDG03789.1"/>
    <property type="molecule type" value="Genomic_DNA"/>
</dbReference>
<sequence length="74" mass="8073">MLCTLDTLIHFVPEVSATAKFLSGWCETIALAAIGLRLNLVEFIKAGKKLLIYGLSTLVFQVVLALILISLLIK</sequence>
<proteinExistence type="inferred from homology"/>
<evidence type="ECO:0000256" key="4">
    <source>
        <dbReference type="ARBA" id="ARBA00022692"/>
    </source>
</evidence>
<dbReference type="GO" id="GO:0005886">
    <property type="term" value="C:plasma membrane"/>
    <property type="evidence" value="ECO:0007669"/>
    <property type="project" value="UniProtKB-SubCell"/>
</dbReference>
<evidence type="ECO:0000256" key="3">
    <source>
        <dbReference type="ARBA" id="ARBA00022475"/>
    </source>
</evidence>
<dbReference type="Proteomes" id="UP000015361">
    <property type="component" value="Unassembled WGS sequence"/>
</dbReference>
<keyword evidence="4 7" id="KW-0812">Transmembrane</keyword>
<evidence type="ECO:0000256" key="5">
    <source>
        <dbReference type="ARBA" id="ARBA00022989"/>
    </source>
</evidence>
<feature type="transmembrane region" description="Helical" evidence="7">
    <location>
        <begin position="50"/>
        <end position="73"/>
    </location>
</feature>
<gene>
    <name evidence="8" type="primary">ydhF</name>
    <name evidence="8" type="ORF">O9U_11575</name>
</gene>